<dbReference type="PANTHER" id="PTHR11177">
    <property type="entry name" value="CHITINASE"/>
    <property type="match status" value="1"/>
</dbReference>
<dbReference type="Pfam" id="PF00704">
    <property type="entry name" value="Glyco_hydro_18"/>
    <property type="match status" value="1"/>
</dbReference>
<evidence type="ECO:0000256" key="2">
    <source>
        <dbReference type="SAM" id="SignalP"/>
    </source>
</evidence>
<dbReference type="FunFam" id="3.10.50.10:FF:000001">
    <property type="entry name" value="Chitinase 3-like 1"/>
    <property type="match status" value="1"/>
</dbReference>
<evidence type="ECO:0000259" key="3">
    <source>
        <dbReference type="PROSITE" id="PS51910"/>
    </source>
</evidence>
<protein>
    <recommendedName>
        <fullName evidence="3">GH18 domain-containing protein</fullName>
    </recommendedName>
</protein>
<dbReference type="GO" id="GO:0006032">
    <property type="term" value="P:chitin catabolic process"/>
    <property type="evidence" value="ECO:0007669"/>
    <property type="project" value="TreeGrafter"/>
</dbReference>
<evidence type="ECO:0000313" key="4">
    <source>
        <dbReference type="EMBL" id="KOF98829.1"/>
    </source>
</evidence>
<dbReference type="PANTHER" id="PTHR11177:SF317">
    <property type="entry name" value="CHITINASE 12-RELATED"/>
    <property type="match status" value="1"/>
</dbReference>
<dbReference type="InterPro" id="IPR011583">
    <property type="entry name" value="Chitinase_II/V-like_cat"/>
</dbReference>
<dbReference type="InterPro" id="IPR001223">
    <property type="entry name" value="Glyco_hydro18_cat"/>
</dbReference>
<name>A0A0L8IBQ1_OCTBM</name>
<sequence>MSLRTLVIVLCSLYLTESTNYRRWCYFTNWSQYRDQPAKFKPANIGTHLCTHISYAFATLKNGLVTNFEIDDISHPWKKGMFEEVNDIKQTNPQLKTYLAIGGWNLGSKPFSAAVLTVGTRKVLIDSAIRLARLYKFDGIEIDWEYPAGRGSPPEDKGRFTSLISELKQAVTSEAFVSQKPQLGLAAAVAAGRSKIDAGYEISTISSYLDFINLMTYDFHGAWEKNTGHNSPLVRRGDETGEYIFWNLEDAAEYWLSKGAPAHKMNIGIPVYGRTFTLASPNIHGVGAPISGPGVAGMFTKTDGFIAYYEVNDSYHM</sequence>
<dbReference type="InterPro" id="IPR029070">
    <property type="entry name" value="Chitinase_insertion_sf"/>
</dbReference>
<dbReference type="EMBL" id="KQ416074">
    <property type="protein sequence ID" value="KOF98829.1"/>
    <property type="molecule type" value="Genomic_DNA"/>
</dbReference>
<dbReference type="STRING" id="37653.A0A0L8IBQ1"/>
<dbReference type="AlphaFoldDB" id="A0A0L8IBQ1"/>
<dbReference type="SUPFAM" id="SSF51445">
    <property type="entry name" value="(Trans)glycosidases"/>
    <property type="match status" value="1"/>
</dbReference>
<organism evidence="4">
    <name type="scientific">Octopus bimaculoides</name>
    <name type="common">California two-spotted octopus</name>
    <dbReference type="NCBI Taxonomy" id="37653"/>
    <lineage>
        <taxon>Eukaryota</taxon>
        <taxon>Metazoa</taxon>
        <taxon>Spiralia</taxon>
        <taxon>Lophotrochozoa</taxon>
        <taxon>Mollusca</taxon>
        <taxon>Cephalopoda</taxon>
        <taxon>Coleoidea</taxon>
        <taxon>Octopodiformes</taxon>
        <taxon>Octopoda</taxon>
        <taxon>Incirrata</taxon>
        <taxon>Octopodidae</taxon>
        <taxon>Octopus</taxon>
    </lineage>
</organism>
<reference evidence="4" key="1">
    <citation type="submission" date="2015-07" db="EMBL/GenBank/DDBJ databases">
        <title>MeaNS - Measles Nucleotide Surveillance Program.</title>
        <authorList>
            <person name="Tran T."/>
            <person name="Druce J."/>
        </authorList>
    </citation>
    <scope>NUCLEOTIDE SEQUENCE</scope>
    <source>
        <strain evidence="4">UCB-OBI-ISO-001</strain>
        <tissue evidence="4">Gonad</tissue>
    </source>
</reference>
<dbReference type="PROSITE" id="PS51910">
    <property type="entry name" value="GH18_2"/>
    <property type="match status" value="1"/>
</dbReference>
<dbReference type="InterPro" id="IPR050314">
    <property type="entry name" value="Glycosyl_Hydrlase_18"/>
</dbReference>
<gene>
    <name evidence="4" type="ORF">OCBIM_22022747mg</name>
</gene>
<keyword evidence="2" id="KW-0732">Signal</keyword>
<dbReference type="Gene3D" id="3.20.20.80">
    <property type="entry name" value="Glycosidases"/>
    <property type="match status" value="1"/>
</dbReference>
<dbReference type="InterPro" id="IPR017853">
    <property type="entry name" value="GH"/>
</dbReference>
<dbReference type="GO" id="GO:0004568">
    <property type="term" value="F:chitinase activity"/>
    <property type="evidence" value="ECO:0007669"/>
    <property type="project" value="TreeGrafter"/>
</dbReference>
<feature type="chain" id="PRO_5005584294" description="GH18 domain-containing protein" evidence="2">
    <location>
        <begin position="19"/>
        <end position="317"/>
    </location>
</feature>
<feature type="domain" description="GH18" evidence="3">
    <location>
        <begin position="21"/>
        <end position="317"/>
    </location>
</feature>
<evidence type="ECO:0000256" key="1">
    <source>
        <dbReference type="ARBA" id="ARBA00023157"/>
    </source>
</evidence>
<dbReference type="SUPFAM" id="SSF54556">
    <property type="entry name" value="Chitinase insertion domain"/>
    <property type="match status" value="1"/>
</dbReference>
<dbReference type="OrthoDB" id="76388at2759"/>
<keyword evidence="1" id="KW-1015">Disulfide bond</keyword>
<dbReference type="SMART" id="SM00636">
    <property type="entry name" value="Glyco_18"/>
    <property type="match status" value="1"/>
</dbReference>
<proteinExistence type="predicted"/>
<dbReference type="GO" id="GO:0005576">
    <property type="term" value="C:extracellular region"/>
    <property type="evidence" value="ECO:0007669"/>
    <property type="project" value="TreeGrafter"/>
</dbReference>
<dbReference type="GO" id="GO:0005975">
    <property type="term" value="P:carbohydrate metabolic process"/>
    <property type="evidence" value="ECO:0007669"/>
    <property type="project" value="InterPro"/>
</dbReference>
<accession>A0A0L8IBQ1</accession>
<dbReference type="GO" id="GO:0008061">
    <property type="term" value="F:chitin binding"/>
    <property type="evidence" value="ECO:0007669"/>
    <property type="project" value="InterPro"/>
</dbReference>
<dbReference type="Gene3D" id="3.10.50.10">
    <property type="match status" value="1"/>
</dbReference>
<feature type="signal peptide" evidence="2">
    <location>
        <begin position="1"/>
        <end position="18"/>
    </location>
</feature>